<dbReference type="Pfam" id="PF07463">
    <property type="entry name" value="NUMOD4"/>
    <property type="match status" value="1"/>
</dbReference>
<dbReference type="SUPFAM" id="SSF54060">
    <property type="entry name" value="His-Me finger endonucleases"/>
    <property type="match status" value="1"/>
</dbReference>
<dbReference type="Gene3D" id="3.90.75.20">
    <property type="match status" value="1"/>
</dbReference>
<dbReference type="SMART" id="SM00497">
    <property type="entry name" value="IENR1"/>
    <property type="match status" value="1"/>
</dbReference>
<evidence type="ECO:0000313" key="4">
    <source>
        <dbReference type="Proteomes" id="UP000483362"/>
    </source>
</evidence>
<dbReference type="EMBL" id="VULT01000001">
    <property type="protein sequence ID" value="MSS16230.1"/>
    <property type="molecule type" value="Genomic_DNA"/>
</dbReference>
<evidence type="ECO:0000259" key="1">
    <source>
        <dbReference type="Pfam" id="PF07463"/>
    </source>
</evidence>
<dbReference type="RefSeq" id="WP_154327983.1">
    <property type="nucleotide sequence ID" value="NZ_CP045696.1"/>
</dbReference>
<dbReference type="InterPro" id="IPR003615">
    <property type="entry name" value="HNH_nuc"/>
</dbReference>
<feature type="domain" description="NUMOD4" evidence="1">
    <location>
        <begin position="7"/>
        <end position="63"/>
    </location>
</feature>
<proteinExistence type="predicted"/>
<dbReference type="Proteomes" id="UP000483362">
    <property type="component" value="Unassembled WGS sequence"/>
</dbReference>
<evidence type="ECO:0008006" key="5">
    <source>
        <dbReference type="Google" id="ProtNLM"/>
    </source>
</evidence>
<dbReference type="AlphaFoldDB" id="A0A6L5X7J1"/>
<dbReference type="InterPro" id="IPR044925">
    <property type="entry name" value="His-Me_finger_sf"/>
</dbReference>
<dbReference type="GO" id="GO:0016788">
    <property type="term" value="F:hydrolase activity, acting on ester bonds"/>
    <property type="evidence" value="ECO:0007669"/>
    <property type="project" value="InterPro"/>
</dbReference>
<accession>A0A6L5X7J1</accession>
<gene>
    <name evidence="3" type="ORF">FYJ29_00345</name>
</gene>
<organism evidence="3 4">
    <name type="scientific">Sodaliphilus pleomorphus</name>
    <dbReference type="NCBI Taxonomy" id="2606626"/>
    <lineage>
        <taxon>Bacteria</taxon>
        <taxon>Pseudomonadati</taxon>
        <taxon>Bacteroidota</taxon>
        <taxon>Bacteroidia</taxon>
        <taxon>Bacteroidales</taxon>
        <taxon>Muribaculaceae</taxon>
        <taxon>Sodaliphilus</taxon>
    </lineage>
</organism>
<feature type="domain" description="HNH nuclease" evidence="2">
    <location>
        <begin position="74"/>
        <end position="115"/>
    </location>
</feature>
<evidence type="ECO:0000259" key="2">
    <source>
        <dbReference type="Pfam" id="PF13392"/>
    </source>
</evidence>
<name>A0A6L5X7J1_9BACT</name>
<comment type="caution">
    <text evidence="3">The sequence shown here is derived from an EMBL/GenBank/DDBJ whole genome shotgun (WGS) entry which is preliminary data.</text>
</comment>
<dbReference type="Gene3D" id="1.10.10.10">
    <property type="entry name" value="Winged helix-like DNA-binding domain superfamily/Winged helix DNA-binding domain"/>
    <property type="match status" value="1"/>
</dbReference>
<sequence>MEDFSNEIWKPIVDYEGLYEVSSLGRVRSVDRVVRGNYGHSQPKKGTILKGRVDKDGYIDIVLSKNCKTKHFRAHRLVAIAFIPNPSNKEQVNHINECPSDNRVDNLEWVTCKENINYGTRTSKMVETRVQRGILSKPVIQIDAATKQVIAEYRSMHVAERETGAKDSSISRCCYGKQKLAKGFLWKFK</sequence>
<evidence type="ECO:0000313" key="3">
    <source>
        <dbReference type="EMBL" id="MSS16230.1"/>
    </source>
</evidence>
<dbReference type="SUPFAM" id="SSF64496">
    <property type="entry name" value="DNA-binding domain of intron-encoded endonucleases"/>
    <property type="match status" value="1"/>
</dbReference>
<dbReference type="Pfam" id="PF13392">
    <property type="entry name" value="HNH_3"/>
    <property type="match status" value="1"/>
</dbReference>
<dbReference type="InterPro" id="IPR010902">
    <property type="entry name" value="NUMOD4"/>
</dbReference>
<dbReference type="InterPro" id="IPR036388">
    <property type="entry name" value="WH-like_DNA-bd_sf"/>
</dbReference>
<keyword evidence="4" id="KW-1185">Reference proteome</keyword>
<dbReference type="InterPro" id="IPR003647">
    <property type="entry name" value="Intron_nuc_1_rpt"/>
</dbReference>
<protein>
    <recommendedName>
        <fullName evidence="5">HNH endonuclease</fullName>
    </recommendedName>
</protein>
<reference evidence="3 4" key="1">
    <citation type="submission" date="2019-08" db="EMBL/GenBank/DDBJ databases">
        <title>In-depth cultivation of the pig gut microbiome towards novel bacterial diversity and tailored functional studies.</title>
        <authorList>
            <person name="Wylensek D."/>
            <person name="Hitch T.C.A."/>
            <person name="Clavel T."/>
        </authorList>
    </citation>
    <scope>NUCLEOTIDE SEQUENCE [LARGE SCALE GENOMIC DNA]</scope>
    <source>
        <strain evidence="3 4">Oil-RF-744-WCA-WT-10</strain>
    </source>
</reference>